<comment type="caution">
    <text evidence="2">Lacks conserved residue(s) required for the propagation of feature annotation.</text>
</comment>
<dbReference type="CDD" id="cd04842">
    <property type="entry name" value="Peptidases_S8_Kp43_protease"/>
    <property type="match status" value="1"/>
</dbReference>
<dbReference type="InterPro" id="IPR036852">
    <property type="entry name" value="Peptidase_S8/S53_dom_sf"/>
</dbReference>
<dbReference type="PANTHER" id="PTHR43399">
    <property type="entry name" value="SUBTILISIN-RELATED"/>
    <property type="match status" value="1"/>
</dbReference>
<proteinExistence type="inferred from homology"/>
<dbReference type="Gene3D" id="3.40.50.200">
    <property type="entry name" value="Peptidase S8/S53 domain"/>
    <property type="match status" value="1"/>
</dbReference>
<dbReference type="InterPro" id="IPR034058">
    <property type="entry name" value="TagA/B/C/D_pept_dom"/>
</dbReference>
<dbReference type="OrthoDB" id="9792152at2"/>
<evidence type="ECO:0000256" key="2">
    <source>
        <dbReference type="PROSITE-ProRule" id="PRU01240"/>
    </source>
</evidence>
<dbReference type="InterPro" id="IPR000209">
    <property type="entry name" value="Peptidase_S8/S53_dom"/>
</dbReference>
<dbReference type="Gene3D" id="2.60.120.380">
    <property type="match status" value="1"/>
</dbReference>
<dbReference type="SUPFAM" id="SSF49785">
    <property type="entry name" value="Galactose-binding domain-like"/>
    <property type="match status" value="1"/>
</dbReference>
<protein>
    <submittedName>
        <fullName evidence="6">T9SS C-terminal target domain-containing protein</fullName>
    </submittedName>
</protein>
<evidence type="ECO:0000259" key="5">
    <source>
        <dbReference type="Pfam" id="PF18962"/>
    </source>
</evidence>
<evidence type="ECO:0000313" key="6">
    <source>
        <dbReference type="EMBL" id="RNI32935.1"/>
    </source>
</evidence>
<dbReference type="Pfam" id="PF18962">
    <property type="entry name" value="Por_Secre_tail"/>
    <property type="match status" value="1"/>
</dbReference>
<comment type="similarity">
    <text evidence="1 2">Belongs to the peptidase S8 family.</text>
</comment>
<feature type="signal peptide" evidence="3">
    <location>
        <begin position="1"/>
        <end position="27"/>
    </location>
</feature>
<dbReference type="PANTHER" id="PTHR43399:SF4">
    <property type="entry name" value="CELL WALL-ASSOCIATED PROTEASE"/>
    <property type="match status" value="1"/>
</dbReference>
<name>A0A3M9N6C1_9BACT</name>
<feature type="domain" description="Peptidase S8/S53" evidence="4">
    <location>
        <begin position="148"/>
        <end position="394"/>
    </location>
</feature>
<comment type="caution">
    <text evidence="6">The sequence shown here is derived from an EMBL/GenBank/DDBJ whole genome shotgun (WGS) entry which is preliminary data.</text>
</comment>
<reference evidence="6 7" key="1">
    <citation type="submission" date="2018-11" db="EMBL/GenBank/DDBJ databases">
        <title>Rufibacter latericius sp. nov., isolated from water in Baiyang Lake.</title>
        <authorList>
            <person name="Yang Y."/>
        </authorList>
    </citation>
    <scope>NUCLEOTIDE SEQUENCE [LARGE SCALE GENOMIC DNA]</scope>
    <source>
        <strain evidence="6 7">MCC P1</strain>
    </source>
</reference>
<evidence type="ECO:0000313" key="7">
    <source>
        <dbReference type="Proteomes" id="UP000271010"/>
    </source>
</evidence>
<keyword evidence="7" id="KW-1185">Reference proteome</keyword>
<keyword evidence="3" id="KW-0732">Signal</keyword>
<dbReference type="InterPro" id="IPR051048">
    <property type="entry name" value="Peptidase_S8/S53_subtilisin"/>
</dbReference>
<dbReference type="EMBL" id="RJJE01000001">
    <property type="protein sequence ID" value="RNI32935.1"/>
    <property type="molecule type" value="Genomic_DNA"/>
</dbReference>
<accession>A0A3M9N6C1</accession>
<feature type="chain" id="PRO_5018252729" evidence="3">
    <location>
        <begin position="28"/>
        <end position="882"/>
    </location>
</feature>
<gene>
    <name evidence="6" type="ORF">EFA69_00490</name>
</gene>
<sequence>MGKTFTTSVLRKLLVAAWLLASTYPAAGQGGRIIAPKAVSKLAPALQHASQRQSGQSVRVRVKNTFAFQNWLKETMPQVRMQQAEASDTTMLLSNLEARQIAQLAGCPWVVFVDVPTRVPQEEAHLQNSDLTVNKVEAVHLRYPQLAGQNLVVSVKENPFDSTDIDFKGRVVSVKAAAPPTPHATSMATLVAGGGNTSPSGRGVAWQSHLITSDFARLMPDETAWLRSQKVSVQNHSYGVGLENYYGLESQAYDAQILEYPELLHVFSSGNAGTQTAKEGPYAGVSGFANLTGQFKVSKNTLSVGAVDTSGQVSALSSRGPTYDGRIKPEVVAFGESGSSEASAVVSGIALLLQQVYQEQHNETLPAASLVKAAIINSATEQGRPEVDYEAGFGNVDALGAVQAVQDKRYFTGSVAQGESRRFTIAVPAGVAKLKVTLVWHETAGDPTAAAAVVNDLDLTLQATATGQKWLPWGLSAFPHTDSLLLPARRQVDRINNVEQVSLMSPGQGEYQMQVTGHKISTGSQSFSLVYGFEEAFSWAYPSKNSRIKSNEVNKVRWQTSMGNATSARVEYRWAGREWQLIKNDVPVQQQFLHWRAPDSTGLAQLRIVTSSGQTFLTDEFLISPVLPLQVGYQCGDEFMLYWPKAKGSNQYQLYALGEKYLEPVAQVADTLVVLRKQAHPVLHYAVAPLVAGKAGNRSLTINYSEQGVECFIKQFLARQLVSDTVVLEVELSTLHGVTSVFLERREKDGFQVVKALTPLEQTSLVVTDAAPVPGKNEYRLKVTTEKGEVFYSALETVFYAPQSYVQVFPNPAMAGNEVHVVTLDDEMARIHILDYTGRILREVQQDGAMKSVTIKGLSAGVYVLRVYHKNGSNKLCRLVVI</sequence>
<feature type="domain" description="Secretion system C-terminal sorting" evidence="5">
    <location>
        <begin position="808"/>
        <end position="875"/>
    </location>
</feature>
<dbReference type="InterPro" id="IPR026444">
    <property type="entry name" value="Secre_tail"/>
</dbReference>
<dbReference type="AlphaFoldDB" id="A0A3M9N6C1"/>
<dbReference type="Proteomes" id="UP000271010">
    <property type="component" value="Unassembled WGS sequence"/>
</dbReference>
<dbReference type="NCBIfam" id="TIGR04183">
    <property type="entry name" value="Por_Secre_tail"/>
    <property type="match status" value="1"/>
</dbReference>
<organism evidence="6 7">
    <name type="scientific">Rufibacter immobilis</name>
    <dbReference type="NCBI Taxonomy" id="1348778"/>
    <lineage>
        <taxon>Bacteria</taxon>
        <taxon>Pseudomonadati</taxon>
        <taxon>Bacteroidota</taxon>
        <taxon>Cytophagia</taxon>
        <taxon>Cytophagales</taxon>
        <taxon>Hymenobacteraceae</taxon>
        <taxon>Rufibacter</taxon>
    </lineage>
</organism>
<dbReference type="GO" id="GO:0006508">
    <property type="term" value="P:proteolysis"/>
    <property type="evidence" value="ECO:0007669"/>
    <property type="project" value="InterPro"/>
</dbReference>
<evidence type="ECO:0000256" key="3">
    <source>
        <dbReference type="SAM" id="SignalP"/>
    </source>
</evidence>
<dbReference type="GO" id="GO:0004252">
    <property type="term" value="F:serine-type endopeptidase activity"/>
    <property type="evidence" value="ECO:0007669"/>
    <property type="project" value="InterPro"/>
</dbReference>
<dbReference type="Pfam" id="PF00082">
    <property type="entry name" value="Peptidase_S8"/>
    <property type="match status" value="1"/>
</dbReference>
<evidence type="ECO:0000256" key="1">
    <source>
        <dbReference type="ARBA" id="ARBA00011073"/>
    </source>
</evidence>
<dbReference type="PROSITE" id="PS51892">
    <property type="entry name" value="SUBTILASE"/>
    <property type="match status" value="1"/>
</dbReference>
<evidence type="ECO:0000259" key="4">
    <source>
        <dbReference type="Pfam" id="PF00082"/>
    </source>
</evidence>
<dbReference type="SUPFAM" id="SSF52743">
    <property type="entry name" value="Subtilisin-like"/>
    <property type="match status" value="1"/>
</dbReference>
<dbReference type="InterPro" id="IPR008979">
    <property type="entry name" value="Galactose-bd-like_sf"/>
</dbReference>